<dbReference type="EMBL" id="PPTS01000003">
    <property type="protein sequence ID" value="RDB65791.1"/>
    <property type="molecule type" value="Genomic_DNA"/>
</dbReference>
<dbReference type="GO" id="GO:0006355">
    <property type="term" value="P:regulation of DNA-templated transcription"/>
    <property type="evidence" value="ECO:0007669"/>
    <property type="project" value="InterPro"/>
</dbReference>
<evidence type="ECO:0000256" key="4">
    <source>
        <dbReference type="SAM" id="Phobius"/>
    </source>
</evidence>
<dbReference type="InterPro" id="IPR000792">
    <property type="entry name" value="Tscrpt_reg_LuxR_C"/>
</dbReference>
<keyword evidence="1" id="KW-0805">Transcription regulation</keyword>
<evidence type="ECO:0000313" key="6">
    <source>
        <dbReference type="EMBL" id="RDB65791.1"/>
    </source>
</evidence>
<dbReference type="Proteomes" id="UP000254000">
    <property type="component" value="Unassembled WGS sequence"/>
</dbReference>
<keyword evidence="4" id="KW-0472">Membrane</keyword>
<gene>
    <name evidence="6" type="ORF">C1877_06705</name>
</gene>
<proteinExistence type="predicted"/>
<evidence type="ECO:0000313" key="7">
    <source>
        <dbReference type="Proteomes" id="UP000254000"/>
    </source>
</evidence>
<dbReference type="PROSITE" id="PS50043">
    <property type="entry name" value="HTH_LUXR_2"/>
    <property type="match status" value="1"/>
</dbReference>
<name>A0A369M217_9ACTN</name>
<keyword evidence="4" id="KW-1133">Transmembrane helix</keyword>
<protein>
    <recommendedName>
        <fullName evidence="5">HTH luxR-type domain-containing protein</fullName>
    </recommendedName>
</protein>
<feature type="transmembrane region" description="Helical" evidence="4">
    <location>
        <begin position="95"/>
        <end position="115"/>
    </location>
</feature>
<dbReference type="InterPro" id="IPR016032">
    <property type="entry name" value="Sig_transdc_resp-reg_C-effctor"/>
</dbReference>
<feature type="transmembrane region" description="Helical" evidence="4">
    <location>
        <begin position="121"/>
        <end position="140"/>
    </location>
</feature>
<dbReference type="SMART" id="SM00421">
    <property type="entry name" value="HTH_LUXR"/>
    <property type="match status" value="1"/>
</dbReference>
<keyword evidence="7" id="KW-1185">Reference proteome</keyword>
<dbReference type="Pfam" id="PF00196">
    <property type="entry name" value="GerE"/>
    <property type="match status" value="1"/>
</dbReference>
<feature type="transmembrane region" description="Helical" evidence="4">
    <location>
        <begin position="65"/>
        <end position="83"/>
    </location>
</feature>
<keyword evidence="3" id="KW-0804">Transcription</keyword>
<feature type="transmembrane region" description="Helical" evidence="4">
    <location>
        <begin position="160"/>
        <end position="179"/>
    </location>
</feature>
<evidence type="ECO:0000256" key="1">
    <source>
        <dbReference type="ARBA" id="ARBA00023015"/>
    </source>
</evidence>
<dbReference type="SUPFAM" id="SSF46894">
    <property type="entry name" value="C-terminal effector domain of the bipartite response regulators"/>
    <property type="match status" value="1"/>
</dbReference>
<keyword evidence="2" id="KW-0238">DNA-binding</keyword>
<evidence type="ECO:0000259" key="5">
    <source>
        <dbReference type="PROSITE" id="PS50043"/>
    </source>
</evidence>
<accession>A0A369M217</accession>
<evidence type="ECO:0000256" key="3">
    <source>
        <dbReference type="ARBA" id="ARBA00023163"/>
    </source>
</evidence>
<dbReference type="PANTHER" id="PTHR44688:SF16">
    <property type="entry name" value="DNA-BINDING TRANSCRIPTIONAL ACTIVATOR DEVR_DOSR"/>
    <property type="match status" value="1"/>
</dbReference>
<feature type="domain" description="HTH luxR-type" evidence="5">
    <location>
        <begin position="247"/>
        <end position="312"/>
    </location>
</feature>
<dbReference type="CDD" id="cd06170">
    <property type="entry name" value="LuxR_C_like"/>
    <property type="match status" value="1"/>
</dbReference>
<dbReference type="PRINTS" id="PR00038">
    <property type="entry name" value="HTHLUXR"/>
</dbReference>
<dbReference type="InterPro" id="IPR036388">
    <property type="entry name" value="WH-like_DNA-bd_sf"/>
</dbReference>
<evidence type="ECO:0000256" key="2">
    <source>
        <dbReference type="ARBA" id="ARBA00023125"/>
    </source>
</evidence>
<feature type="transmembrane region" description="Helical" evidence="4">
    <location>
        <begin position="35"/>
        <end position="53"/>
    </location>
</feature>
<keyword evidence="4" id="KW-0812">Transmembrane</keyword>
<dbReference type="AlphaFoldDB" id="A0A369M217"/>
<feature type="transmembrane region" description="Helical" evidence="4">
    <location>
        <begin position="185"/>
        <end position="207"/>
    </location>
</feature>
<dbReference type="GO" id="GO:0003677">
    <property type="term" value="F:DNA binding"/>
    <property type="evidence" value="ECO:0007669"/>
    <property type="project" value="UniProtKB-KW"/>
</dbReference>
<dbReference type="Gene3D" id="1.10.10.10">
    <property type="entry name" value="Winged helix-like DNA-binding domain superfamily/Winged helix DNA-binding domain"/>
    <property type="match status" value="1"/>
</dbReference>
<sequence>MCFGSMHLARGGDACPPFDAGAEGRAAGHRGLRSFTLLAFASWVQIAFFRVLSTPELSGNRFTHYLIPFSFACVTSLVMLLLCMRMSRYLNVSLAYRWSLPLFMLSYVPIIIDYGNVDLRILAYAINFLGMFGVQFGCWIGACKYLRRKGGGTVDLFSRYALGEGAGIFLGSLGGLFAVKSLDMQGIVALSIALMSLVVFVAMATGFNPNWVFHGSHAPRGRAPEDPKAASASRAAPEAIFLDEAVDLQNRFGLTERETDVAALLLEGRSRPFIRDELVVSINTVSTHVRSIFAKCGVHSQQELMVLARNARSDSED</sequence>
<reference evidence="6 7" key="1">
    <citation type="journal article" date="2018" name="Elife">
        <title>Discovery and characterization of a prevalent human gut bacterial enzyme sufficient for the inactivation of a family of plant toxins.</title>
        <authorList>
            <person name="Koppel N."/>
            <person name="Bisanz J.E."/>
            <person name="Pandelia M.E."/>
            <person name="Turnbaugh P.J."/>
            <person name="Balskus E.P."/>
        </authorList>
    </citation>
    <scope>NUCLEOTIDE SEQUENCE [LARGE SCALE GENOMIC DNA]</scope>
    <source>
        <strain evidence="6 7">3C</strain>
    </source>
</reference>
<dbReference type="PANTHER" id="PTHR44688">
    <property type="entry name" value="DNA-BINDING TRANSCRIPTIONAL ACTIVATOR DEVR_DOSR"/>
    <property type="match status" value="1"/>
</dbReference>
<organism evidence="6 7">
    <name type="scientific">Gordonibacter pamelaeae</name>
    <dbReference type="NCBI Taxonomy" id="471189"/>
    <lineage>
        <taxon>Bacteria</taxon>
        <taxon>Bacillati</taxon>
        <taxon>Actinomycetota</taxon>
        <taxon>Coriobacteriia</taxon>
        <taxon>Eggerthellales</taxon>
        <taxon>Eggerthellaceae</taxon>
        <taxon>Gordonibacter</taxon>
    </lineage>
</organism>
<comment type="caution">
    <text evidence="6">The sequence shown here is derived from an EMBL/GenBank/DDBJ whole genome shotgun (WGS) entry which is preliminary data.</text>
</comment>